<dbReference type="PANTHER" id="PTHR24246:SF27">
    <property type="entry name" value="ADENOSINE RECEPTOR, ISOFORM A"/>
    <property type="match status" value="1"/>
</dbReference>
<organism evidence="8 9">
    <name type="scientific">Mytilus coruscus</name>
    <name type="common">Sea mussel</name>
    <dbReference type="NCBI Taxonomy" id="42192"/>
    <lineage>
        <taxon>Eukaryota</taxon>
        <taxon>Metazoa</taxon>
        <taxon>Spiralia</taxon>
        <taxon>Lophotrochozoa</taxon>
        <taxon>Mollusca</taxon>
        <taxon>Bivalvia</taxon>
        <taxon>Autobranchia</taxon>
        <taxon>Pteriomorphia</taxon>
        <taxon>Mytilida</taxon>
        <taxon>Mytiloidea</taxon>
        <taxon>Mytilidae</taxon>
        <taxon>Mytilinae</taxon>
        <taxon>Mytilus</taxon>
    </lineage>
</organism>
<dbReference type="EMBL" id="CACVKT020002996">
    <property type="protein sequence ID" value="CAC5381119.1"/>
    <property type="molecule type" value="Genomic_DNA"/>
</dbReference>
<keyword evidence="7" id="KW-1133">Transmembrane helix</keyword>
<keyword evidence="4" id="KW-0675">Receptor</keyword>
<dbReference type="PANTHER" id="PTHR24246">
    <property type="entry name" value="OLFACTORY RECEPTOR AND ADENOSINE RECEPTOR"/>
    <property type="match status" value="1"/>
</dbReference>
<feature type="transmembrane region" description="Helical" evidence="7">
    <location>
        <begin position="224"/>
        <end position="245"/>
    </location>
</feature>
<keyword evidence="5" id="KW-0325">Glycoprotein</keyword>
<reference evidence="8 9" key="1">
    <citation type="submission" date="2020-06" db="EMBL/GenBank/DDBJ databases">
        <authorList>
            <person name="Li R."/>
            <person name="Bekaert M."/>
        </authorList>
    </citation>
    <scope>NUCLEOTIDE SEQUENCE [LARGE SCALE GENOMIC DNA]</scope>
    <source>
        <strain evidence="9">wild</strain>
    </source>
</reference>
<dbReference type="AlphaFoldDB" id="A0A6J8BEM7"/>
<dbReference type="Proteomes" id="UP000507470">
    <property type="component" value="Unassembled WGS sequence"/>
</dbReference>
<sequence>MVTSFRLWKLHFKRKIAPTRRSSYINKITDCVHTAIILTTETGSQKALGDVSCDNRNKVQNIEMHHVELNADDSSEKNISCRIMCCQDHHVLNCPHCTTNKTTEKPSQFDNTYSFNKRVTQNCMSEVQETLHTNSDAEKNSNIPEEYRKKGTIDLTHKTDTCTTSSDVKRSAASTCHTQMIKSWEIRAALTTIIIALQTIVLTGPFVASYWIEVFSRSEFTLQTRLLLLIPFLLNSFSNPFIYAWRIPEIRQEFRRLFRMNT</sequence>
<keyword evidence="7" id="KW-0472">Membrane</keyword>
<evidence type="ECO:0000256" key="3">
    <source>
        <dbReference type="ARBA" id="ARBA00023040"/>
    </source>
</evidence>
<proteinExistence type="predicted"/>
<gene>
    <name evidence="8" type="ORF">MCOR_17030</name>
</gene>
<evidence type="ECO:0000313" key="8">
    <source>
        <dbReference type="EMBL" id="CAC5381119.1"/>
    </source>
</evidence>
<keyword evidence="7" id="KW-0812">Transmembrane</keyword>
<evidence type="ECO:0000256" key="1">
    <source>
        <dbReference type="ARBA" id="ARBA00004651"/>
    </source>
</evidence>
<dbReference type="SUPFAM" id="SSF81321">
    <property type="entry name" value="Family A G protein-coupled receptor-like"/>
    <property type="match status" value="1"/>
</dbReference>
<accession>A0A6J8BEM7</accession>
<dbReference type="GO" id="GO:0005886">
    <property type="term" value="C:plasma membrane"/>
    <property type="evidence" value="ECO:0007669"/>
    <property type="project" value="UniProtKB-SubCell"/>
</dbReference>
<feature type="transmembrane region" description="Helical" evidence="7">
    <location>
        <begin position="188"/>
        <end position="212"/>
    </location>
</feature>
<evidence type="ECO:0000256" key="5">
    <source>
        <dbReference type="ARBA" id="ARBA00023180"/>
    </source>
</evidence>
<protein>
    <submittedName>
        <fullName evidence="8">ADORA2A</fullName>
    </submittedName>
</protein>
<comment type="subcellular location">
    <subcellularLocation>
        <location evidence="1">Cell membrane</location>
        <topology evidence="1">Multi-pass membrane protein</topology>
    </subcellularLocation>
</comment>
<evidence type="ECO:0000256" key="2">
    <source>
        <dbReference type="ARBA" id="ARBA00022475"/>
    </source>
</evidence>
<name>A0A6J8BEM7_MYTCO</name>
<keyword evidence="6" id="KW-0807">Transducer</keyword>
<dbReference type="Gene3D" id="1.20.1070.10">
    <property type="entry name" value="Rhodopsin 7-helix transmembrane proteins"/>
    <property type="match status" value="1"/>
</dbReference>
<dbReference type="GO" id="GO:0004930">
    <property type="term" value="F:G protein-coupled receptor activity"/>
    <property type="evidence" value="ECO:0007669"/>
    <property type="project" value="UniProtKB-KW"/>
</dbReference>
<keyword evidence="3" id="KW-0297">G-protein coupled receptor</keyword>
<dbReference type="OrthoDB" id="6088042at2759"/>
<evidence type="ECO:0000313" key="9">
    <source>
        <dbReference type="Proteomes" id="UP000507470"/>
    </source>
</evidence>
<evidence type="ECO:0000256" key="7">
    <source>
        <dbReference type="SAM" id="Phobius"/>
    </source>
</evidence>
<evidence type="ECO:0000256" key="4">
    <source>
        <dbReference type="ARBA" id="ARBA00023170"/>
    </source>
</evidence>
<keyword evidence="9" id="KW-1185">Reference proteome</keyword>
<evidence type="ECO:0000256" key="6">
    <source>
        <dbReference type="ARBA" id="ARBA00023224"/>
    </source>
</evidence>
<keyword evidence="2" id="KW-1003">Cell membrane</keyword>